<organism evidence="1 2">
    <name type="scientific">Artomyces pyxidatus</name>
    <dbReference type="NCBI Taxonomy" id="48021"/>
    <lineage>
        <taxon>Eukaryota</taxon>
        <taxon>Fungi</taxon>
        <taxon>Dikarya</taxon>
        <taxon>Basidiomycota</taxon>
        <taxon>Agaricomycotina</taxon>
        <taxon>Agaricomycetes</taxon>
        <taxon>Russulales</taxon>
        <taxon>Auriscalpiaceae</taxon>
        <taxon>Artomyces</taxon>
    </lineage>
</organism>
<keyword evidence="2" id="KW-1185">Reference proteome</keyword>
<dbReference type="EMBL" id="MU277215">
    <property type="protein sequence ID" value="KAI0060947.1"/>
    <property type="molecule type" value="Genomic_DNA"/>
</dbReference>
<name>A0ACB8SXN0_9AGAM</name>
<accession>A0ACB8SXN0</accession>
<reference evidence="1" key="2">
    <citation type="journal article" date="2022" name="New Phytol.">
        <title>Evolutionary transition to the ectomycorrhizal habit in the genomes of a hyperdiverse lineage of mushroom-forming fungi.</title>
        <authorList>
            <person name="Looney B."/>
            <person name="Miyauchi S."/>
            <person name="Morin E."/>
            <person name="Drula E."/>
            <person name="Courty P.E."/>
            <person name="Kohler A."/>
            <person name="Kuo A."/>
            <person name="LaButti K."/>
            <person name="Pangilinan J."/>
            <person name="Lipzen A."/>
            <person name="Riley R."/>
            <person name="Andreopoulos W."/>
            <person name="He G."/>
            <person name="Johnson J."/>
            <person name="Nolan M."/>
            <person name="Tritt A."/>
            <person name="Barry K.W."/>
            <person name="Grigoriev I.V."/>
            <person name="Nagy L.G."/>
            <person name="Hibbett D."/>
            <person name="Henrissat B."/>
            <person name="Matheny P.B."/>
            <person name="Labbe J."/>
            <person name="Martin F.M."/>
        </authorList>
    </citation>
    <scope>NUCLEOTIDE SEQUENCE</scope>
    <source>
        <strain evidence="1">HHB10654</strain>
    </source>
</reference>
<protein>
    <submittedName>
        <fullName evidence="1">FAD/NAD(P)-binding domain-containing protein</fullName>
    </submittedName>
</protein>
<gene>
    <name evidence="1" type="ORF">BV25DRAFT_1908155</name>
</gene>
<comment type="caution">
    <text evidence="1">The sequence shown here is derived from an EMBL/GenBank/DDBJ whole genome shotgun (WGS) entry which is preliminary data.</text>
</comment>
<proteinExistence type="predicted"/>
<dbReference type="Proteomes" id="UP000814140">
    <property type="component" value="Unassembled WGS sequence"/>
</dbReference>
<sequence>MTSNADSPGLYPRFQIGTVSVDEPRPMKVVCIGAGFSGIMTGARYLKEVPNVELTIYEKEAGVGGVWYNNKYPGVACDIPSHSYQIPFENNTQWSSFYAPGEEIRGYIQGMVKRHDLTQHIRLGHELLSAQWDPIAAKWRLHIRLADSADEMDDDADVLVVCTGILNRWSWPNIDGLGEFRGTVVHSAQREAWEQGTEDWADKTIGVIGAGSSAIQIVPALQPKVKRVINYVRSPTWVCAPWGPPRLNELVNRDGNDEEYIFTDEDREKFKDEKYYRWFRHELEMEMTSAHHLMSPDSEMQKSAKEFFKTDMRNKLAKKPWIAEYLIPEFAVGCRRLTPGPGYLKALCEDNVDFVRSDIKHITPTGIETVDGQHRDVDVIVCATGFDTSFQWPFTILGRNSTTIQEKFSPHPVTYLGVCVDGFPNMFIVGGPNASQTTASFLTFLDRQAMYSVQATLKLQRERLRSIEVKREAVEDFDEYLETYFPTTVHAQHCPTWFKRGANGKRVVCLWPGSGLHGIRALTHPRWEDFDYERMNGIRNRMHWLGDGQTYAEKTMEGDRAWYLKEYM</sequence>
<reference evidence="1" key="1">
    <citation type="submission" date="2021-03" db="EMBL/GenBank/DDBJ databases">
        <authorList>
            <consortium name="DOE Joint Genome Institute"/>
            <person name="Ahrendt S."/>
            <person name="Looney B.P."/>
            <person name="Miyauchi S."/>
            <person name="Morin E."/>
            <person name="Drula E."/>
            <person name="Courty P.E."/>
            <person name="Chicoki N."/>
            <person name="Fauchery L."/>
            <person name="Kohler A."/>
            <person name="Kuo A."/>
            <person name="Labutti K."/>
            <person name="Pangilinan J."/>
            <person name="Lipzen A."/>
            <person name="Riley R."/>
            <person name="Andreopoulos W."/>
            <person name="He G."/>
            <person name="Johnson J."/>
            <person name="Barry K.W."/>
            <person name="Grigoriev I.V."/>
            <person name="Nagy L."/>
            <person name="Hibbett D."/>
            <person name="Henrissat B."/>
            <person name="Matheny P.B."/>
            <person name="Labbe J."/>
            <person name="Martin F."/>
        </authorList>
    </citation>
    <scope>NUCLEOTIDE SEQUENCE</scope>
    <source>
        <strain evidence="1">HHB10654</strain>
    </source>
</reference>
<evidence type="ECO:0000313" key="1">
    <source>
        <dbReference type="EMBL" id="KAI0060947.1"/>
    </source>
</evidence>
<evidence type="ECO:0000313" key="2">
    <source>
        <dbReference type="Proteomes" id="UP000814140"/>
    </source>
</evidence>